<gene>
    <name evidence="1" type="ORF">GA0070623_0952</name>
</gene>
<reference evidence="2" key="1">
    <citation type="submission" date="2016-06" db="EMBL/GenBank/DDBJ databases">
        <authorList>
            <person name="Varghese N."/>
            <person name="Submissions Spin"/>
        </authorList>
    </citation>
    <scope>NUCLEOTIDE SEQUENCE [LARGE SCALE GENOMIC DNA]</scope>
    <source>
        <strain evidence="2">DSM 44983</strain>
    </source>
</reference>
<dbReference type="Proteomes" id="UP000198226">
    <property type="component" value="Chromosome I"/>
</dbReference>
<dbReference type="AlphaFoldDB" id="A0A125Q0Y9"/>
<evidence type="ECO:0000313" key="2">
    <source>
        <dbReference type="Proteomes" id="UP000198226"/>
    </source>
</evidence>
<organism evidence="1 2">
    <name type="scientific">Micromonospora rifamycinica</name>
    <dbReference type="NCBI Taxonomy" id="291594"/>
    <lineage>
        <taxon>Bacteria</taxon>
        <taxon>Bacillati</taxon>
        <taxon>Actinomycetota</taxon>
        <taxon>Actinomycetes</taxon>
        <taxon>Micromonosporales</taxon>
        <taxon>Micromonosporaceae</taxon>
        <taxon>Micromonospora</taxon>
    </lineage>
</organism>
<dbReference type="RefSeq" id="WP_067313050.1">
    <property type="nucleotide sequence ID" value="NZ_LRMV01000146.1"/>
</dbReference>
<sequence>MSAEDAVIDLDVYRDGSVGPTTGRARRTVRSRIVLGLVAALVAGAVLGGWGVDRSREARARQERDATVALVAIPASADSGSTNAGGRALIEGSLAVVNAGPAPITVRSVRVESPTVLVHDLGRTRLIRPGGTGWIGVVVLSQCGETPGTEPLSVRFSVQTADGQVREAHYPVALVGSAWLDTLSRMCEPR</sequence>
<protein>
    <submittedName>
        <fullName evidence="1">Uncharacterized protein</fullName>
    </submittedName>
</protein>
<proteinExistence type="predicted"/>
<dbReference type="OrthoDB" id="3399934at2"/>
<name>A0A125Q0Y9_9ACTN</name>
<accession>A0A125Q0Y9</accession>
<evidence type="ECO:0000313" key="1">
    <source>
        <dbReference type="EMBL" id="SCG42923.1"/>
    </source>
</evidence>
<dbReference type="EMBL" id="LT607752">
    <property type="protein sequence ID" value="SCG42923.1"/>
    <property type="molecule type" value="Genomic_DNA"/>
</dbReference>
<keyword evidence="2" id="KW-1185">Reference proteome</keyword>